<comment type="similarity">
    <text evidence="1">Belongs to the bacterial solute-binding protein 8 family.</text>
</comment>
<organism evidence="3 4">
    <name type="scientific">Rhodococcus coprophilus</name>
    <dbReference type="NCBI Taxonomy" id="38310"/>
    <lineage>
        <taxon>Bacteria</taxon>
        <taxon>Bacillati</taxon>
        <taxon>Actinomycetota</taxon>
        <taxon>Actinomycetes</taxon>
        <taxon>Mycobacteriales</taxon>
        <taxon>Nocardiaceae</taxon>
        <taxon>Rhodococcus</taxon>
    </lineage>
</organism>
<dbReference type="KEGG" id="rcr:NCTC10994_03364"/>
<dbReference type="PANTHER" id="PTHR30535">
    <property type="entry name" value="VITAMIN B12-BINDING PROTEIN"/>
    <property type="match status" value="1"/>
</dbReference>
<reference evidence="3 4" key="1">
    <citation type="submission" date="2018-06" db="EMBL/GenBank/DDBJ databases">
        <authorList>
            <consortium name="Pathogen Informatics"/>
            <person name="Doyle S."/>
        </authorList>
    </citation>
    <scope>NUCLEOTIDE SEQUENCE [LARGE SCALE GENOMIC DNA]</scope>
    <source>
        <strain evidence="3 4">NCTC10994</strain>
    </source>
</reference>
<evidence type="ECO:0000259" key="2">
    <source>
        <dbReference type="PROSITE" id="PS50983"/>
    </source>
</evidence>
<dbReference type="InterPro" id="IPR002491">
    <property type="entry name" value="ABC_transptr_periplasmic_BD"/>
</dbReference>
<evidence type="ECO:0000313" key="4">
    <source>
        <dbReference type="Proteomes" id="UP000249091"/>
    </source>
</evidence>
<evidence type="ECO:0000313" key="3">
    <source>
        <dbReference type="EMBL" id="SQI36515.1"/>
    </source>
</evidence>
<dbReference type="EMBL" id="LS483468">
    <property type="protein sequence ID" value="SQI36515.1"/>
    <property type="molecule type" value="Genomic_DNA"/>
</dbReference>
<dbReference type="PROSITE" id="PS50983">
    <property type="entry name" value="FE_B12_PBP"/>
    <property type="match status" value="1"/>
</dbReference>
<dbReference type="AlphaFoldDB" id="A0A2X4X9U2"/>
<dbReference type="Pfam" id="PF01497">
    <property type="entry name" value="Peripla_BP_2"/>
    <property type="match status" value="1"/>
</dbReference>
<dbReference type="SUPFAM" id="SSF53807">
    <property type="entry name" value="Helical backbone' metal receptor"/>
    <property type="match status" value="1"/>
</dbReference>
<dbReference type="InterPro" id="IPR050902">
    <property type="entry name" value="ABC_Transporter_SBP"/>
</dbReference>
<name>A0A2X4X9U2_9NOCA</name>
<feature type="domain" description="Fe/B12 periplasmic-binding" evidence="2">
    <location>
        <begin position="73"/>
        <end position="360"/>
    </location>
</feature>
<dbReference type="PANTHER" id="PTHR30535:SF7">
    <property type="entry name" value="IRON(III) DICITRATE-BINDING PROTEIN"/>
    <property type="match status" value="1"/>
</dbReference>
<dbReference type="Gene3D" id="3.40.50.1980">
    <property type="entry name" value="Nitrogenase molybdenum iron protein domain"/>
    <property type="match status" value="2"/>
</dbReference>
<dbReference type="RefSeq" id="WP_072703733.1">
    <property type="nucleotide sequence ID" value="NZ_JAFBBL010000001.1"/>
</dbReference>
<dbReference type="Proteomes" id="UP000249091">
    <property type="component" value="Chromosome 1"/>
</dbReference>
<evidence type="ECO:0000256" key="1">
    <source>
        <dbReference type="ARBA" id="ARBA00008814"/>
    </source>
</evidence>
<sequence>MNNSIFTARQGRNSVLRTGIALVVATLAVAGCSTGETETGAEQDVEVSSSATNYPLTIDNCGYSVTIDAPPQRAVSLNQGSTEILLSLGLADRMVGTATWTDPVRENLAADNAKVPRLADNKPSFEVVLDTEPDFVSASFGGTLGEGGVAARDQFDRLGVPSYLSPTDCVGKNDESVNADGNRTEPLTMDSVYREIRELAAIFDVRDRGEEFVAELERRYENAAGEIDASDVSLAFWFADINTPYVAGCCGSSGIITNSVGAKNVFDDTTNEWPQVSWESVLDRDPTALVLGDLSRRSIDGDALDSKIAFLESNPVTQRLSAVQNKRYIVVNGADMNPSIRTIDGIEKVAAAVREWNIGS</sequence>
<accession>A0A2X4X9U2</accession>
<gene>
    <name evidence="3" type="primary">btuF</name>
    <name evidence="3" type="ORF">NCTC10994_03364</name>
</gene>
<keyword evidence="4" id="KW-1185">Reference proteome</keyword>
<protein>
    <submittedName>
        <fullName evidence="3">ABC transporter substrate-binding protein</fullName>
    </submittedName>
</protein>
<proteinExistence type="inferred from homology"/>
<dbReference type="STRING" id="1219011.GCA_001895045_03371"/>